<evidence type="ECO:0000256" key="6">
    <source>
        <dbReference type="ARBA" id="ARBA00022989"/>
    </source>
</evidence>
<dbReference type="AlphaFoldDB" id="A0A177WK58"/>
<dbReference type="Pfam" id="PF02225">
    <property type="entry name" value="PA"/>
    <property type="match status" value="1"/>
</dbReference>
<proteinExistence type="predicted"/>
<dbReference type="OrthoDB" id="8062037at2759"/>
<feature type="compositionally biased region" description="Polar residues" evidence="9">
    <location>
        <begin position="1"/>
        <end position="12"/>
    </location>
</feature>
<dbReference type="STRING" id="403673.A0A177WK58"/>
<name>A0A177WK58_BATDL</name>
<feature type="region of interest" description="Disordered" evidence="9">
    <location>
        <begin position="117"/>
        <end position="154"/>
    </location>
</feature>
<accession>A0A177WK58</accession>
<dbReference type="SUPFAM" id="SSF57850">
    <property type="entry name" value="RING/U-box"/>
    <property type="match status" value="1"/>
</dbReference>
<comment type="subcellular location">
    <subcellularLocation>
        <location evidence="1">Membrane</location>
    </subcellularLocation>
</comment>
<gene>
    <name evidence="12" type="ORF">BDEG_24195</name>
</gene>
<evidence type="ECO:0000256" key="7">
    <source>
        <dbReference type="ARBA" id="ARBA00023136"/>
    </source>
</evidence>
<dbReference type="InterPro" id="IPR013083">
    <property type="entry name" value="Znf_RING/FYVE/PHD"/>
</dbReference>
<feature type="domain" description="RING-type" evidence="11">
    <location>
        <begin position="647"/>
        <end position="689"/>
    </location>
</feature>
<feature type="compositionally biased region" description="Polar residues" evidence="9">
    <location>
        <begin position="30"/>
        <end position="40"/>
    </location>
</feature>
<keyword evidence="4 8" id="KW-0863">Zinc-finger</keyword>
<evidence type="ECO:0000256" key="8">
    <source>
        <dbReference type="PROSITE-ProRule" id="PRU00175"/>
    </source>
</evidence>
<evidence type="ECO:0000256" key="9">
    <source>
        <dbReference type="SAM" id="MobiDB-lite"/>
    </source>
</evidence>
<keyword evidence="3" id="KW-0479">Metal-binding</keyword>
<dbReference type="eggNOG" id="KOG4628">
    <property type="taxonomic scope" value="Eukaryota"/>
</dbReference>
<feature type="compositionally biased region" description="Polar residues" evidence="9">
    <location>
        <begin position="789"/>
        <end position="809"/>
    </location>
</feature>
<dbReference type="PANTHER" id="PTHR45931">
    <property type="entry name" value="SI:CH211-59O9.10"/>
    <property type="match status" value="1"/>
</dbReference>
<dbReference type="PANTHER" id="PTHR45931:SF3">
    <property type="entry name" value="RING ZINC FINGER-CONTAINING PROTEIN"/>
    <property type="match status" value="1"/>
</dbReference>
<feature type="transmembrane region" description="Helical" evidence="10">
    <location>
        <begin position="752"/>
        <end position="773"/>
    </location>
</feature>
<evidence type="ECO:0000256" key="4">
    <source>
        <dbReference type="ARBA" id="ARBA00022771"/>
    </source>
</evidence>
<protein>
    <recommendedName>
        <fullName evidence="11">RING-type domain-containing protein</fullName>
    </recommendedName>
</protein>
<dbReference type="GO" id="GO:0061630">
    <property type="term" value="F:ubiquitin protein ligase activity"/>
    <property type="evidence" value="ECO:0007669"/>
    <property type="project" value="TreeGrafter"/>
</dbReference>
<keyword evidence="6 10" id="KW-1133">Transmembrane helix</keyword>
<dbReference type="EMBL" id="DS022304">
    <property type="protein sequence ID" value="OAJ40463.1"/>
    <property type="molecule type" value="Genomic_DNA"/>
</dbReference>
<evidence type="ECO:0000256" key="5">
    <source>
        <dbReference type="ARBA" id="ARBA00022833"/>
    </source>
</evidence>
<dbReference type="SUPFAM" id="SSF52025">
    <property type="entry name" value="PA domain"/>
    <property type="match status" value="1"/>
</dbReference>
<dbReference type="CDD" id="cd16454">
    <property type="entry name" value="RING-H2_PA-TM-RING"/>
    <property type="match status" value="1"/>
</dbReference>
<organism evidence="12 13">
    <name type="scientific">Batrachochytrium dendrobatidis (strain JEL423)</name>
    <dbReference type="NCBI Taxonomy" id="403673"/>
    <lineage>
        <taxon>Eukaryota</taxon>
        <taxon>Fungi</taxon>
        <taxon>Fungi incertae sedis</taxon>
        <taxon>Chytridiomycota</taxon>
        <taxon>Chytridiomycota incertae sedis</taxon>
        <taxon>Chytridiomycetes</taxon>
        <taxon>Rhizophydiales</taxon>
        <taxon>Rhizophydiales incertae sedis</taxon>
        <taxon>Batrachochytrium</taxon>
    </lineage>
</organism>
<dbReference type="InterPro" id="IPR003137">
    <property type="entry name" value="PA_domain"/>
</dbReference>
<feature type="region of interest" description="Disordered" evidence="9">
    <location>
        <begin position="170"/>
        <end position="189"/>
    </location>
</feature>
<evidence type="ECO:0000256" key="1">
    <source>
        <dbReference type="ARBA" id="ARBA00004370"/>
    </source>
</evidence>
<dbReference type="Gene3D" id="3.30.40.10">
    <property type="entry name" value="Zinc/RING finger domain, C3HC4 (zinc finger)"/>
    <property type="match status" value="1"/>
</dbReference>
<dbReference type="GO" id="GO:0016020">
    <property type="term" value="C:membrane"/>
    <property type="evidence" value="ECO:0007669"/>
    <property type="project" value="UniProtKB-SubCell"/>
</dbReference>
<dbReference type="Gene3D" id="3.50.30.30">
    <property type="match status" value="1"/>
</dbReference>
<evidence type="ECO:0000256" key="10">
    <source>
        <dbReference type="SAM" id="Phobius"/>
    </source>
</evidence>
<keyword evidence="7 10" id="KW-0472">Membrane</keyword>
<dbReference type="Pfam" id="PF13639">
    <property type="entry name" value="zf-RING_2"/>
    <property type="match status" value="1"/>
</dbReference>
<dbReference type="SMART" id="SM00184">
    <property type="entry name" value="RING"/>
    <property type="match status" value="1"/>
</dbReference>
<reference evidence="12 13" key="1">
    <citation type="submission" date="2006-10" db="EMBL/GenBank/DDBJ databases">
        <title>The Genome Sequence of Batrachochytrium dendrobatidis JEL423.</title>
        <authorList>
            <consortium name="The Broad Institute Genome Sequencing Platform"/>
            <person name="Birren B."/>
            <person name="Lander E."/>
            <person name="Galagan J."/>
            <person name="Cuomo C."/>
            <person name="Devon K."/>
            <person name="Jaffe D."/>
            <person name="Butler J."/>
            <person name="Alvarez P."/>
            <person name="Gnerre S."/>
            <person name="Grabherr M."/>
            <person name="Kleber M."/>
            <person name="Mauceli E."/>
            <person name="Brockman W."/>
            <person name="Young S."/>
            <person name="LaButti K."/>
            <person name="Sykes S."/>
            <person name="DeCaprio D."/>
            <person name="Crawford M."/>
            <person name="Koehrsen M."/>
            <person name="Engels R."/>
            <person name="Montgomery P."/>
            <person name="Pearson M."/>
            <person name="Howarth C."/>
            <person name="Larson L."/>
            <person name="White J."/>
            <person name="O'Leary S."/>
            <person name="Kodira C."/>
            <person name="Zeng Q."/>
            <person name="Yandava C."/>
            <person name="Alvarado L."/>
            <person name="Longcore J."/>
            <person name="James T."/>
        </authorList>
    </citation>
    <scope>NUCLEOTIDE SEQUENCE [LARGE SCALE GENOMIC DNA]</scope>
    <source>
        <strain evidence="12 13">JEL423</strain>
    </source>
</reference>
<dbReference type="GO" id="GO:0006511">
    <property type="term" value="P:ubiquitin-dependent protein catabolic process"/>
    <property type="evidence" value="ECO:0007669"/>
    <property type="project" value="TreeGrafter"/>
</dbReference>
<keyword evidence="5" id="KW-0862">Zinc</keyword>
<evidence type="ECO:0000256" key="2">
    <source>
        <dbReference type="ARBA" id="ARBA00022692"/>
    </source>
</evidence>
<dbReference type="Proteomes" id="UP000077115">
    <property type="component" value="Unassembled WGS sequence"/>
</dbReference>
<evidence type="ECO:0000313" key="13">
    <source>
        <dbReference type="Proteomes" id="UP000077115"/>
    </source>
</evidence>
<dbReference type="FunFam" id="3.30.40.10:FF:000388">
    <property type="entry name" value="Putative RING zinc finger domain superfamily protein"/>
    <property type="match status" value="1"/>
</dbReference>
<dbReference type="GO" id="GO:0008270">
    <property type="term" value="F:zinc ion binding"/>
    <property type="evidence" value="ECO:0007669"/>
    <property type="project" value="UniProtKB-KW"/>
</dbReference>
<dbReference type="InterPro" id="IPR001841">
    <property type="entry name" value="Znf_RING"/>
</dbReference>
<dbReference type="PROSITE" id="PS50089">
    <property type="entry name" value="ZF_RING_2"/>
    <property type="match status" value="1"/>
</dbReference>
<feature type="region of interest" description="Disordered" evidence="9">
    <location>
        <begin position="789"/>
        <end position="818"/>
    </location>
</feature>
<sequence>MADLQSRQTRTPTIDRRSTQLQQDDETESLMPSQSDQTTEAIPYTPPHHHHPIQFPAYTHPPVQLPILSTAWLAIRAVLVMVCRLWLASLIIYTLFVLIRRHHPAQHALRGSITSMQNNINKGGSETHVSSHSTKPSYRTLNQQEQTDQSRSRGYGRDLTITIKVLPQSSQHQLYSDHPKHTSYKQDRNSHATPKWLFSTYEEENNKPDMVGIPALFGSVLPRPIVSPLLIVPAHINGCRSRNTQTRMASHDYSPDHFDTLNLPKFPTLTAKQKLSIFRIQKNMDDEARCNGVKNVGMDDAGGEDVTDSLNGATQLSKSQSDTSVQCNVGKSVGLAGRFCRDGETPSLESITRPKANSDRAYWGAPIKDQSKQDAIAGDIQWACLIARGGCPFDEKVYNLQTHGCHTVIVYNNLTDVQINNQSEARSCAKGDLTCKASTNSNGQPIQAKDMHIRMSAHTMHNSIHVYSMFMSYASSRQLIDSAIPLAQSDPSTYPIIIQLIPTETKYYRGYTAHHDTLVSLAFDMLLLFISVTICGSCFLGICLLLSVVRNAVVFGHFFIYETIIEGSVLILSAGQHTALQSTQPAKLASIPFPVRILCAMDIENLHNTSQMFPIAKVSSVSETDPKQIAEGLDWAQSETNISRDCCAICLDDFVVGNQVRELPCRHLFHDMCIDPWLLKHNRLCPICKRDVLVSSTNTVSVDASVEHHNRQAGAGEIRPSTSWFAPVGADNILDNPQSQHTPLVTGRMSVVLGQVAILIPFAIAASMVNAVIHTTAYFQRRTNADNPQSISTDSDIGTMTRSNSSNIFGNEDEEMLA</sequence>
<feature type="transmembrane region" description="Helical" evidence="10">
    <location>
        <begin position="526"/>
        <end position="549"/>
    </location>
</feature>
<feature type="transmembrane region" description="Helical" evidence="10">
    <location>
        <begin position="73"/>
        <end position="99"/>
    </location>
</feature>
<reference evidence="12 13" key="2">
    <citation type="submission" date="2016-05" db="EMBL/GenBank/DDBJ databases">
        <title>Lineage-specific infection strategies underlie the spectrum of fungal disease in amphibians.</title>
        <authorList>
            <person name="Cuomo C.A."/>
            <person name="Farrer R.A."/>
            <person name="James T."/>
            <person name="Longcore J."/>
            <person name="Birren B."/>
        </authorList>
    </citation>
    <scope>NUCLEOTIDE SEQUENCE [LARGE SCALE GENOMIC DNA]</scope>
    <source>
        <strain evidence="12 13">JEL423</strain>
    </source>
</reference>
<dbReference type="GO" id="GO:0005634">
    <property type="term" value="C:nucleus"/>
    <property type="evidence" value="ECO:0007669"/>
    <property type="project" value="TreeGrafter"/>
</dbReference>
<feature type="compositionally biased region" description="Basic and acidic residues" evidence="9">
    <location>
        <begin position="175"/>
        <end position="189"/>
    </location>
</feature>
<dbReference type="VEuPathDB" id="FungiDB:BDEG_24195"/>
<evidence type="ECO:0000313" key="12">
    <source>
        <dbReference type="EMBL" id="OAJ40463.1"/>
    </source>
</evidence>
<keyword evidence="2 10" id="KW-0812">Transmembrane</keyword>
<feature type="compositionally biased region" description="Polar residues" evidence="9">
    <location>
        <begin position="117"/>
        <end position="149"/>
    </location>
</feature>
<feature type="region of interest" description="Disordered" evidence="9">
    <location>
        <begin position="1"/>
        <end position="55"/>
    </location>
</feature>
<evidence type="ECO:0000256" key="3">
    <source>
        <dbReference type="ARBA" id="ARBA00022723"/>
    </source>
</evidence>
<dbReference type="InterPro" id="IPR046450">
    <property type="entry name" value="PA_dom_sf"/>
</dbReference>
<evidence type="ECO:0000259" key="11">
    <source>
        <dbReference type="PROSITE" id="PS50089"/>
    </source>
</evidence>
<dbReference type="InterPro" id="IPR051834">
    <property type="entry name" value="RING_finger_E3_ligase"/>
</dbReference>